<dbReference type="InterPro" id="IPR028081">
    <property type="entry name" value="Leu-bd"/>
</dbReference>
<evidence type="ECO:0000259" key="3">
    <source>
        <dbReference type="Pfam" id="PF13458"/>
    </source>
</evidence>
<dbReference type="Proteomes" id="UP000199572">
    <property type="component" value="Unassembled WGS sequence"/>
</dbReference>
<dbReference type="Gene3D" id="3.40.50.2300">
    <property type="match status" value="2"/>
</dbReference>
<protein>
    <submittedName>
        <fullName evidence="4">Branched-chain amino acid transport system substrate-binding protein</fullName>
    </submittedName>
</protein>
<evidence type="ECO:0000256" key="2">
    <source>
        <dbReference type="ARBA" id="ARBA00022729"/>
    </source>
</evidence>
<sequence>MPYSGVYPYYAQHITAGFLCAATKMSHTATDFAFVPTYIGQGGSKAILEAAQKLIFFEGVDVLMGMINPKMYPELRPILENHNKLGLFFDFGESVPPVGGYGSHISNLSIGLWQSEYVLGQWATKEFGHRGHMISPIYESGFNLSSSFLSGVGSAGSNQLKSTVLKESHASKDLLDLNDFFNAIDADAPDYVHAIFVGQIGNEFLKQWSASKFNNVIPLVTVENMAYPDMLEDIGHLGLNFYSASTWSKEHKTGSNPAFVRGFENFGKQQANLFGMLGYEAGLILGRMKAQLTIGNTATAIAHFNQSGTVGPKGVLYFGNPEQQSFPLIDIVKINTTNKKNNATIIAQGTALGYDISTVYSETESGWQNPYLSV</sequence>
<dbReference type="Pfam" id="PF13458">
    <property type="entry name" value="Peripla_BP_6"/>
    <property type="match status" value="1"/>
</dbReference>
<organism evidence="4 5">
    <name type="scientific">Pedobacter rhizosphaerae</name>
    <dbReference type="NCBI Taxonomy" id="390241"/>
    <lineage>
        <taxon>Bacteria</taxon>
        <taxon>Pseudomonadati</taxon>
        <taxon>Bacteroidota</taxon>
        <taxon>Sphingobacteriia</taxon>
        <taxon>Sphingobacteriales</taxon>
        <taxon>Sphingobacteriaceae</taxon>
        <taxon>Pedobacter</taxon>
    </lineage>
</organism>
<accession>A0A1H9TW81</accession>
<proteinExistence type="inferred from homology"/>
<dbReference type="AlphaFoldDB" id="A0A1H9TW81"/>
<feature type="domain" description="Leucine-binding protein" evidence="3">
    <location>
        <begin position="46"/>
        <end position="302"/>
    </location>
</feature>
<dbReference type="SUPFAM" id="SSF53822">
    <property type="entry name" value="Periplasmic binding protein-like I"/>
    <property type="match status" value="1"/>
</dbReference>
<dbReference type="InterPro" id="IPR028082">
    <property type="entry name" value="Peripla_BP_I"/>
</dbReference>
<keyword evidence="5" id="KW-1185">Reference proteome</keyword>
<evidence type="ECO:0000313" key="4">
    <source>
        <dbReference type="EMBL" id="SES01234.1"/>
    </source>
</evidence>
<dbReference type="EMBL" id="FOGG01000025">
    <property type="protein sequence ID" value="SES01234.1"/>
    <property type="molecule type" value="Genomic_DNA"/>
</dbReference>
<dbReference type="STRING" id="390241.SAMN04488023_1258"/>
<reference evidence="4 5" key="1">
    <citation type="submission" date="2016-10" db="EMBL/GenBank/DDBJ databases">
        <authorList>
            <person name="de Groot N.N."/>
        </authorList>
    </citation>
    <scope>NUCLEOTIDE SEQUENCE [LARGE SCALE GENOMIC DNA]</scope>
    <source>
        <strain evidence="4 5">DSM 18610</strain>
    </source>
</reference>
<gene>
    <name evidence="4" type="ORF">SAMN04488023_1258</name>
</gene>
<keyword evidence="2" id="KW-0732">Signal</keyword>
<evidence type="ECO:0000313" key="5">
    <source>
        <dbReference type="Proteomes" id="UP000199572"/>
    </source>
</evidence>
<comment type="similarity">
    <text evidence="1">Belongs to the leucine-binding protein family.</text>
</comment>
<name>A0A1H9TW81_9SPHI</name>
<evidence type="ECO:0000256" key="1">
    <source>
        <dbReference type="ARBA" id="ARBA00010062"/>
    </source>
</evidence>